<dbReference type="EMBL" id="CP137642">
    <property type="protein sequence ID" value="WOX57731.1"/>
    <property type="molecule type" value="Genomic_DNA"/>
</dbReference>
<reference evidence="2 3" key="1">
    <citation type="submission" date="2023-10" db="EMBL/GenBank/DDBJ databases">
        <title>The complete genome sequence of Methanoculleus receptaculi DSM 18860.</title>
        <authorList>
            <person name="Lai S.-J."/>
            <person name="You Y.-T."/>
            <person name="Chen S.-C."/>
        </authorList>
    </citation>
    <scope>NUCLEOTIDE SEQUENCE [LARGE SCALE GENOMIC DNA]</scope>
    <source>
        <strain evidence="2 3">DSM 18860</strain>
    </source>
</reference>
<sequence length="342" mass="38710">MSTYLGRLTKEAGLIPKGSRGSRHLHSFRTVREYGNAALMTEEFTDLLPVLQDAFPDYWQELVVLTFTRVTGYTPLSRVADAWEKLDNILDIKPDCDPRTLSRVLTAVGGDRTAQQMVFQHLSSRAQHLVYDLSFVFSCSDTVNLAEFGYNADDIWLPQVNIALFSATDTGLPVMIRGLPGSVLDVATLVRSLAEIDAPDATLVLDRGFVSEANENLLRESGLQFVLPQRRNSTRYETRIHLTDHFFYHKRLIHAGKREVDGVTLYLYEDVDLVAEEEKTLYRLLEEGVIDRETLNKRLKRAGRILIVSSLAAEPREVYDLYKSRSLVEEHNACVQEFNPGG</sequence>
<dbReference type="GO" id="GO:0006313">
    <property type="term" value="P:DNA transposition"/>
    <property type="evidence" value="ECO:0007669"/>
    <property type="project" value="InterPro"/>
</dbReference>
<dbReference type="KEGG" id="mrc:R6Y96_00285"/>
<dbReference type="PANTHER" id="PTHR34614">
    <property type="match status" value="1"/>
</dbReference>
<dbReference type="AlphaFoldDB" id="A0AAX4FUW3"/>
<name>A0AAX4FUW3_9EURY</name>
<organism evidence="2 3">
    <name type="scientific">Methanoculleus receptaculi</name>
    <dbReference type="NCBI Taxonomy" id="394967"/>
    <lineage>
        <taxon>Archaea</taxon>
        <taxon>Methanobacteriati</taxon>
        <taxon>Methanobacteriota</taxon>
        <taxon>Stenosarchaea group</taxon>
        <taxon>Methanomicrobia</taxon>
        <taxon>Methanomicrobiales</taxon>
        <taxon>Methanomicrobiaceae</taxon>
        <taxon>Methanoculleus</taxon>
    </lineage>
</organism>
<dbReference type="SUPFAM" id="SSF53098">
    <property type="entry name" value="Ribonuclease H-like"/>
    <property type="match status" value="1"/>
</dbReference>
<evidence type="ECO:0000313" key="3">
    <source>
        <dbReference type="Proteomes" id="UP001305652"/>
    </source>
</evidence>
<proteinExistence type="predicted"/>
<evidence type="ECO:0000259" key="1">
    <source>
        <dbReference type="Pfam" id="PF01609"/>
    </source>
</evidence>
<dbReference type="GeneID" id="85731548"/>
<dbReference type="PANTHER" id="PTHR34614:SF2">
    <property type="entry name" value="TRANSPOSASE IS4-LIKE DOMAIN-CONTAINING PROTEIN"/>
    <property type="match status" value="1"/>
</dbReference>
<dbReference type="Pfam" id="PF01609">
    <property type="entry name" value="DDE_Tnp_1"/>
    <property type="match status" value="1"/>
</dbReference>
<dbReference type="GO" id="GO:0004803">
    <property type="term" value="F:transposase activity"/>
    <property type="evidence" value="ECO:0007669"/>
    <property type="project" value="InterPro"/>
</dbReference>
<feature type="domain" description="Transposase IS4-like" evidence="1">
    <location>
        <begin position="148"/>
        <end position="335"/>
    </location>
</feature>
<dbReference type="InterPro" id="IPR002559">
    <property type="entry name" value="Transposase_11"/>
</dbReference>
<dbReference type="InterPro" id="IPR012337">
    <property type="entry name" value="RNaseH-like_sf"/>
</dbReference>
<dbReference type="Proteomes" id="UP001305652">
    <property type="component" value="Chromosome"/>
</dbReference>
<gene>
    <name evidence="2" type="ORF">R6Y96_00285</name>
</gene>
<protein>
    <submittedName>
        <fullName evidence="2">Transposase</fullName>
    </submittedName>
</protein>
<dbReference type="RefSeq" id="WP_318621451.1">
    <property type="nucleotide sequence ID" value="NZ_CP137642.1"/>
</dbReference>
<evidence type="ECO:0000313" key="2">
    <source>
        <dbReference type="EMBL" id="WOX57731.1"/>
    </source>
</evidence>
<dbReference type="GO" id="GO:0003677">
    <property type="term" value="F:DNA binding"/>
    <property type="evidence" value="ECO:0007669"/>
    <property type="project" value="InterPro"/>
</dbReference>
<keyword evidence="3" id="KW-1185">Reference proteome</keyword>
<accession>A0AAX4FUW3</accession>